<dbReference type="SUPFAM" id="SSF53822">
    <property type="entry name" value="Periplasmic binding protein-like I"/>
    <property type="match status" value="1"/>
</dbReference>
<name>A0ABM8XQJ3_9BURK</name>
<dbReference type="SMART" id="SM00354">
    <property type="entry name" value="HTH_LACI"/>
    <property type="match status" value="1"/>
</dbReference>
<dbReference type="Pfam" id="PF13377">
    <property type="entry name" value="Peripla_BP_3"/>
    <property type="match status" value="1"/>
</dbReference>
<evidence type="ECO:0000256" key="3">
    <source>
        <dbReference type="ARBA" id="ARBA00023125"/>
    </source>
</evidence>
<gene>
    <name evidence="6" type="primary">cytR</name>
    <name evidence="6" type="ORF">LMG32289_05126</name>
</gene>
<protein>
    <submittedName>
        <fullName evidence="6">HTH-type transcriptional repressor CytR</fullName>
    </submittedName>
</protein>
<keyword evidence="4" id="KW-0804">Transcription</keyword>
<dbReference type="InterPro" id="IPR028082">
    <property type="entry name" value="Peripla_BP_I"/>
</dbReference>
<dbReference type="CDD" id="cd06278">
    <property type="entry name" value="PBP1_LacI-like"/>
    <property type="match status" value="1"/>
</dbReference>
<evidence type="ECO:0000313" key="6">
    <source>
        <dbReference type="EMBL" id="CAG9182572.1"/>
    </source>
</evidence>
<dbReference type="Gene3D" id="3.40.50.2300">
    <property type="match status" value="2"/>
</dbReference>
<dbReference type="CDD" id="cd01392">
    <property type="entry name" value="HTH_LacI"/>
    <property type="match status" value="1"/>
</dbReference>
<dbReference type="InterPro" id="IPR000843">
    <property type="entry name" value="HTH_LacI"/>
</dbReference>
<dbReference type="RefSeq" id="WP_223993514.1">
    <property type="nucleotide sequence ID" value="NZ_CAJZAG010000011.1"/>
</dbReference>
<dbReference type="EMBL" id="CAJZAG010000011">
    <property type="protein sequence ID" value="CAG9182572.1"/>
    <property type="molecule type" value="Genomic_DNA"/>
</dbReference>
<sequence>MASSPDRPPQKTGLPRRAPTAHDVAALAGVSQSAVSRCFTPGASISDDTRRRVQAAAEQLGYRPNLIARSLIKRRSTIIGVVIPGLQNPFYSSVLEALSADLAAAGYRILLFNAPARGTPDPVLDEVLNYRVDALILVSSTLSSGLADECQNIGLPVVQLNRTAERSTVSSVVGDNHGGAATVARFLLACEHQRFAFIAGLETASTSREREAAFLATIEEAGKPVQRAVAHYAFDEAQTAARMLLGSDAPPDAIFCANDYMALAVLGVARAEFGLTVGRDISIAGFDDLPMAAWPEFSLTTFRQPVRAMSARAVAMIDAQLQGTDSGRSEVVAGDLVVRGSTRVPAYGVVEVENERVWRP</sequence>
<keyword evidence="1" id="KW-0678">Repressor</keyword>
<dbReference type="PANTHER" id="PTHR30146">
    <property type="entry name" value="LACI-RELATED TRANSCRIPTIONAL REPRESSOR"/>
    <property type="match status" value="1"/>
</dbReference>
<evidence type="ECO:0000256" key="1">
    <source>
        <dbReference type="ARBA" id="ARBA00022491"/>
    </source>
</evidence>
<dbReference type="SUPFAM" id="SSF47413">
    <property type="entry name" value="lambda repressor-like DNA-binding domains"/>
    <property type="match status" value="1"/>
</dbReference>
<keyword evidence="2" id="KW-0805">Transcription regulation</keyword>
<dbReference type="PANTHER" id="PTHR30146:SF95">
    <property type="entry name" value="RIBOSE OPERON REPRESSOR"/>
    <property type="match status" value="1"/>
</dbReference>
<accession>A0ABM8XQJ3</accession>
<feature type="domain" description="HTH lacI-type" evidence="5">
    <location>
        <begin position="19"/>
        <end position="73"/>
    </location>
</feature>
<dbReference type="Gene3D" id="1.10.260.40">
    <property type="entry name" value="lambda repressor-like DNA-binding domains"/>
    <property type="match status" value="1"/>
</dbReference>
<keyword evidence="7" id="KW-1185">Reference proteome</keyword>
<keyword evidence="3" id="KW-0238">DNA-binding</keyword>
<evidence type="ECO:0000256" key="2">
    <source>
        <dbReference type="ARBA" id="ARBA00023015"/>
    </source>
</evidence>
<dbReference type="PROSITE" id="PS50932">
    <property type="entry name" value="HTH_LACI_2"/>
    <property type="match status" value="1"/>
</dbReference>
<dbReference type="Proteomes" id="UP000706525">
    <property type="component" value="Unassembled WGS sequence"/>
</dbReference>
<comment type="caution">
    <text evidence="6">The sequence shown here is derived from an EMBL/GenBank/DDBJ whole genome shotgun (WGS) entry which is preliminary data.</text>
</comment>
<evidence type="ECO:0000256" key="4">
    <source>
        <dbReference type="ARBA" id="ARBA00023163"/>
    </source>
</evidence>
<proteinExistence type="predicted"/>
<dbReference type="InterPro" id="IPR010982">
    <property type="entry name" value="Lambda_DNA-bd_dom_sf"/>
</dbReference>
<dbReference type="Pfam" id="PF00356">
    <property type="entry name" value="LacI"/>
    <property type="match status" value="1"/>
</dbReference>
<reference evidence="6 7" key="1">
    <citation type="submission" date="2021-08" db="EMBL/GenBank/DDBJ databases">
        <authorList>
            <person name="Peeters C."/>
        </authorList>
    </citation>
    <scope>NUCLEOTIDE SEQUENCE [LARGE SCALE GENOMIC DNA]</scope>
    <source>
        <strain evidence="6 7">LMG 32289</strain>
    </source>
</reference>
<evidence type="ECO:0000313" key="7">
    <source>
        <dbReference type="Proteomes" id="UP000706525"/>
    </source>
</evidence>
<evidence type="ECO:0000259" key="5">
    <source>
        <dbReference type="PROSITE" id="PS50932"/>
    </source>
</evidence>
<dbReference type="InterPro" id="IPR046335">
    <property type="entry name" value="LacI/GalR-like_sensor"/>
</dbReference>
<organism evidence="6 7">
    <name type="scientific">Cupriavidus pampae</name>
    <dbReference type="NCBI Taxonomy" id="659251"/>
    <lineage>
        <taxon>Bacteria</taxon>
        <taxon>Pseudomonadati</taxon>
        <taxon>Pseudomonadota</taxon>
        <taxon>Betaproteobacteria</taxon>
        <taxon>Burkholderiales</taxon>
        <taxon>Burkholderiaceae</taxon>
        <taxon>Cupriavidus</taxon>
    </lineage>
</organism>